<keyword evidence="1" id="KW-0472">Membrane</keyword>
<feature type="transmembrane region" description="Helical" evidence="1">
    <location>
        <begin position="156"/>
        <end position="178"/>
    </location>
</feature>
<keyword evidence="1" id="KW-0812">Transmembrane</keyword>
<sequence>MRTLLISDLRPIYKKINFISISDTVGRLILFFRNHENEIFLTYTNEGYFVISKEDIIGFDWNDKVYDLLLKKGVSLLVYVFESDPVDKFFQLSLEYKKAIVVLNSNNTPVGILHYPDVVAFLNGYPIPTRVSGVSTPFGIFFTNSLARGGISDLKLFLTGCLFSLFAIVMFFTGALLYGSLKNVFSGFDSYTVSVISTVLPFVIFLLLIKFTGLSKLHGAEHKVAHALESGDILSVNSVRLYSRVHKRCGTNLLILLLILQFMVIYVNPILACVVALFAWRALGNKIQFYITTSEPGEKEIKDAIFAGRDFLKNYFKVLYGNVKLDSLKRAYNLGIFQILGGYFFVIFVINFVAWGLSCFGILPKDYYQLLRLFL</sequence>
<comment type="caution">
    <text evidence="2">The sequence shown here is derived from an EMBL/GenBank/DDBJ whole genome shotgun (WGS) entry which is preliminary data.</text>
</comment>
<accession>A0A7C5PGG1</accession>
<organism evidence="2">
    <name type="scientific">Thermodesulfobium narugense</name>
    <dbReference type="NCBI Taxonomy" id="184064"/>
    <lineage>
        <taxon>Bacteria</taxon>
        <taxon>Pseudomonadati</taxon>
        <taxon>Thermodesulfobiota</taxon>
        <taxon>Thermodesulfobiia</taxon>
        <taxon>Thermodesulfobiales</taxon>
        <taxon>Thermodesulfobiaceae</taxon>
        <taxon>Thermodesulfobium</taxon>
    </lineage>
</organism>
<dbReference type="PANTHER" id="PTHR42867:SF1">
    <property type="entry name" value="MEMBRANE PROTEIN-RELATED"/>
    <property type="match status" value="1"/>
</dbReference>
<feature type="transmembrane region" description="Helical" evidence="1">
    <location>
        <begin position="336"/>
        <end position="363"/>
    </location>
</feature>
<proteinExistence type="predicted"/>
<feature type="transmembrane region" description="Helical" evidence="1">
    <location>
        <begin position="253"/>
        <end position="280"/>
    </location>
</feature>
<dbReference type="PANTHER" id="PTHR42867">
    <property type="entry name" value="MEMBRANE PROTEIN-RELATED"/>
    <property type="match status" value="1"/>
</dbReference>
<name>A0A7C5PGG1_9BACT</name>
<dbReference type="AlphaFoldDB" id="A0A7C5PGG1"/>
<reference evidence="2" key="1">
    <citation type="journal article" date="2020" name="mSystems">
        <title>Genome- and Community-Level Interaction Insights into Carbon Utilization and Element Cycling Functions of Hydrothermarchaeota in Hydrothermal Sediment.</title>
        <authorList>
            <person name="Zhou Z."/>
            <person name="Liu Y."/>
            <person name="Xu W."/>
            <person name="Pan J."/>
            <person name="Luo Z.H."/>
            <person name="Li M."/>
        </authorList>
    </citation>
    <scope>NUCLEOTIDE SEQUENCE [LARGE SCALE GENOMIC DNA]</scope>
    <source>
        <strain evidence="2">SpSt-1019</strain>
    </source>
</reference>
<dbReference type="InterPro" id="IPR010787">
    <property type="entry name" value="DUF1385"/>
</dbReference>
<feature type="transmembrane region" description="Helical" evidence="1">
    <location>
        <begin position="190"/>
        <end position="209"/>
    </location>
</feature>
<keyword evidence="1" id="KW-1133">Transmembrane helix</keyword>
<dbReference type="SUPFAM" id="SSF54631">
    <property type="entry name" value="CBS-domain pair"/>
    <property type="match status" value="1"/>
</dbReference>
<gene>
    <name evidence="2" type="ORF">ENL70_01390</name>
</gene>
<dbReference type="InterPro" id="IPR046342">
    <property type="entry name" value="CBS_dom_sf"/>
</dbReference>
<evidence type="ECO:0000313" key="2">
    <source>
        <dbReference type="EMBL" id="HHI65187.1"/>
    </source>
</evidence>
<dbReference type="Pfam" id="PF07136">
    <property type="entry name" value="DUF1385"/>
    <property type="match status" value="1"/>
</dbReference>
<dbReference type="EMBL" id="DRUY01000049">
    <property type="protein sequence ID" value="HHI65187.1"/>
    <property type="molecule type" value="Genomic_DNA"/>
</dbReference>
<evidence type="ECO:0000256" key="1">
    <source>
        <dbReference type="SAM" id="Phobius"/>
    </source>
</evidence>
<protein>
    <submittedName>
        <fullName evidence="2">DUF1385 domain-containing protein</fullName>
    </submittedName>
</protein>